<comment type="subcellular location">
    <subcellularLocation>
        <location evidence="1">Cell inner membrane</location>
        <topology evidence="1">Multi-pass membrane protein</topology>
    </subcellularLocation>
</comment>
<evidence type="ECO:0000256" key="7">
    <source>
        <dbReference type="SAM" id="Phobius"/>
    </source>
</evidence>
<dbReference type="RefSeq" id="WP_353110014.1">
    <property type="nucleotide sequence ID" value="NZ_APND01000001.1"/>
</dbReference>
<dbReference type="InterPro" id="IPR052031">
    <property type="entry name" value="Membrane_Transporter-Flippase"/>
</dbReference>
<feature type="transmembrane region" description="Helical" evidence="7">
    <location>
        <begin position="399"/>
        <end position="419"/>
    </location>
</feature>
<dbReference type="PIRSF" id="PIRSF006603">
    <property type="entry name" value="DinF"/>
    <property type="match status" value="1"/>
</dbReference>
<evidence type="ECO:0000256" key="6">
    <source>
        <dbReference type="ARBA" id="ARBA00023136"/>
    </source>
</evidence>
<protein>
    <submittedName>
        <fullName evidence="8">Efflux protein, MATE family</fullName>
    </submittedName>
</protein>
<reference evidence="8 9" key="1">
    <citation type="submission" date="2013-03" db="EMBL/GenBank/DDBJ databases">
        <title>Salinisphaera dokdonensis CL-ES53 Genome Sequencing.</title>
        <authorList>
            <person name="Li C."/>
            <person name="Lai Q."/>
            <person name="Shao Z."/>
        </authorList>
    </citation>
    <scope>NUCLEOTIDE SEQUENCE [LARGE SCALE GENOMIC DNA]</scope>
    <source>
        <strain evidence="8 9">CL-ES53</strain>
    </source>
</reference>
<feature type="transmembrane region" description="Helical" evidence="7">
    <location>
        <begin position="141"/>
        <end position="158"/>
    </location>
</feature>
<feature type="transmembrane region" description="Helical" evidence="7">
    <location>
        <begin position="170"/>
        <end position="193"/>
    </location>
</feature>
<feature type="transmembrane region" description="Helical" evidence="7">
    <location>
        <begin position="366"/>
        <end position="387"/>
    </location>
</feature>
<dbReference type="InterPro" id="IPR002528">
    <property type="entry name" value="MATE_fam"/>
</dbReference>
<keyword evidence="4 7" id="KW-0812">Transmembrane</keyword>
<evidence type="ECO:0000256" key="3">
    <source>
        <dbReference type="ARBA" id="ARBA00022475"/>
    </source>
</evidence>
<evidence type="ECO:0000256" key="4">
    <source>
        <dbReference type="ARBA" id="ARBA00022692"/>
    </source>
</evidence>
<comment type="caution">
    <text evidence="8">The sequence shown here is derived from an EMBL/GenBank/DDBJ whole genome shotgun (WGS) entry which is preliminary data.</text>
</comment>
<feature type="transmembrane region" description="Helical" evidence="7">
    <location>
        <begin position="326"/>
        <end position="346"/>
    </location>
</feature>
<accession>A0ABV2AYN6</accession>
<organism evidence="8 9">
    <name type="scientific">Salinisphaera dokdonensis CL-ES53</name>
    <dbReference type="NCBI Taxonomy" id="1304272"/>
    <lineage>
        <taxon>Bacteria</taxon>
        <taxon>Pseudomonadati</taxon>
        <taxon>Pseudomonadota</taxon>
        <taxon>Gammaproteobacteria</taxon>
        <taxon>Salinisphaerales</taxon>
        <taxon>Salinisphaeraceae</taxon>
        <taxon>Salinisphaera</taxon>
    </lineage>
</organism>
<keyword evidence="9" id="KW-1185">Reference proteome</keyword>
<dbReference type="Proteomes" id="UP001460888">
    <property type="component" value="Unassembled WGS sequence"/>
</dbReference>
<feature type="transmembrane region" description="Helical" evidence="7">
    <location>
        <begin position="292"/>
        <end position="314"/>
    </location>
</feature>
<keyword evidence="3" id="KW-1003">Cell membrane</keyword>
<feature type="transmembrane region" description="Helical" evidence="7">
    <location>
        <begin position="103"/>
        <end position="121"/>
    </location>
</feature>
<feature type="transmembrane region" description="Helical" evidence="7">
    <location>
        <begin position="21"/>
        <end position="42"/>
    </location>
</feature>
<keyword evidence="6 7" id="KW-0472">Membrane</keyword>
<evidence type="ECO:0000256" key="1">
    <source>
        <dbReference type="ARBA" id="ARBA00004429"/>
    </source>
</evidence>
<gene>
    <name evidence="8" type="ORF">SADO_05855</name>
</gene>
<dbReference type="EMBL" id="APND01000001">
    <property type="protein sequence ID" value="MES1928760.1"/>
    <property type="molecule type" value="Genomic_DNA"/>
</dbReference>
<feature type="transmembrane region" description="Helical" evidence="7">
    <location>
        <begin position="62"/>
        <end position="83"/>
    </location>
</feature>
<keyword evidence="2" id="KW-0813">Transport</keyword>
<dbReference type="PANTHER" id="PTHR43549">
    <property type="entry name" value="MULTIDRUG RESISTANCE PROTEIN YPNP-RELATED"/>
    <property type="match status" value="1"/>
</dbReference>
<evidence type="ECO:0000256" key="5">
    <source>
        <dbReference type="ARBA" id="ARBA00022989"/>
    </source>
</evidence>
<feature type="transmembrane region" description="Helical" evidence="7">
    <location>
        <begin position="247"/>
        <end position="272"/>
    </location>
</feature>
<evidence type="ECO:0000256" key="2">
    <source>
        <dbReference type="ARBA" id="ARBA00022448"/>
    </source>
</evidence>
<dbReference type="PANTHER" id="PTHR43549:SF3">
    <property type="entry name" value="MULTIDRUG RESISTANCE PROTEIN YPNP-RELATED"/>
    <property type="match status" value="1"/>
</dbReference>
<feature type="transmembrane region" description="Helical" evidence="7">
    <location>
        <begin position="425"/>
        <end position="443"/>
    </location>
</feature>
<dbReference type="InterPro" id="IPR048279">
    <property type="entry name" value="MdtK-like"/>
</dbReference>
<dbReference type="Pfam" id="PF01554">
    <property type="entry name" value="MatE"/>
    <property type="match status" value="2"/>
</dbReference>
<feature type="transmembrane region" description="Helical" evidence="7">
    <location>
        <begin position="205"/>
        <end position="226"/>
    </location>
</feature>
<proteinExistence type="predicted"/>
<evidence type="ECO:0000313" key="9">
    <source>
        <dbReference type="Proteomes" id="UP001460888"/>
    </source>
</evidence>
<sequence length="449" mass="46551">MSRAAAARGGARLDEGPIARHLIALSLPMVWGILAMIAFNVADTFFVARLGTAPLAALSFTFPVVMTMFSLALGLGIGTASVISRTVGRGDHDEVRRLTTDSMWLAMAIVLVFMAVGLATIEPLFSLLGAGPETLPLVVEYMQIWYLGAPFVIVPMIANNAMRACGNARLPSAIMIGSAALNFVLDPLLIFGLGPVPALGLQGAAIASLAARAAAFGLAIAALHYRMNLVVWAIPRWTHLRVSARRVAVIALPAAATNMVNPIAVAVVTAVVASFGPAAVAGFGVATRIEAIAVVPLLALTAGLGPLIGQNWGASEAGRVRAAMRISALFCLGWGAAIAVVLFVLAPQIAGLFEADPETRAAAVTYLRWVPPTFAAYGVLICVNAAFNAVGQPMRATALMLGRTFGLFVPLAALGGWLIGLWAVFAAAAVANLAMGIVGYALARHRLTS</sequence>
<name>A0ABV2AYN6_9GAMM</name>
<dbReference type="NCBIfam" id="TIGR00797">
    <property type="entry name" value="matE"/>
    <property type="match status" value="1"/>
</dbReference>
<keyword evidence="5 7" id="KW-1133">Transmembrane helix</keyword>
<evidence type="ECO:0000313" key="8">
    <source>
        <dbReference type="EMBL" id="MES1928760.1"/>
    </source>
</evidence>